<evidence type="ECO:0000259" key="1">
    <source>
        <dbReference type="PROSITE" id="PS50943"/>
    </source>
</evidence>
<dbReference type="EMBL" id="CP039396">
    <property type="protein sequence ID" value="QCD42976.1"/>
    <property type="molecule type" value="Genomic_DNA"/>
</dbReference>
<evidence type="ECO:0000313" key="2">
    <source>
        <dbReference type="EMBL" id="QCD42976.1"/>
    </source>
</evidence>
<dbReference type="KEGG" id="ddb:E7747_12190"/>
<dbReference type="Proteomes" id="UP000297149">
    <property type="component" value="Chromosome"/>
</dbReference>
<reference evidence="3" key="1">
    <citation type="submission" date="2019-02" db="EMBL/GenBank/DDBJ databases">
        <title>Isolation and identification of novel species under the genus Muribaculum.</title>
        <authorList>
            <person name="Miyake S."/>
            <person name="Ding Y."/>
            <person name="Low A."/>
            <person name="Soh M."/>
            <person name="Seedorf H."/>
        </authorList>
    </citation>
    <scope>NUCLEOTIDE SEQUENCE [LARGE SCALE GENOMIC DNA]</scope>
    <source>
        <strain evidence="3">H5</strain>
    </source>
</reference>
<dbReference type="Gene3D" id="1.10.260.40">
    <property type="entry name" value="lambda repressor-like DNA-binding domains"/>
    <property type="match status" value="1"/>
</dbReference>
<evidence type="ECO:0000313" key="3">
    <source>
        <dbReference type="Proteomes" id="UP000297149"/>
    </source>
</evidence>
<dbReference type="SUPFAM" id="SSF47413">
    <property type="entry name" value="lambda repressor-like DNA-binding domains"/>
    <property type="match status" value="1"/>
</dbReference>
<sequence length="66" mass="7559">MKDLNRLKVVLVEKKRTSKWLAEELGKNVATVSKWCTNTIQPDLPTLNRIAELLDVDPRELINGKD</sequence>
<dbReference type="AlphaFoldDB" id="A0A4P7W4K1"/>
<dbReference type="SMART" id="SM00530">
    <property type="entry name" value="HTH_XRE"/>
    <property type="match status" value="1"/>
</dbReference>
<dbReference type="GO" id="GO:0003677">
    <property type="term" value="F:DNA binding"/>
    <property type="evidence" value="ECO:0007669"/>
    <property type="project" value="InterPro"/>
</dbReference>
<dbReference type="RefSeq" id="WP_136416215.1">
    <property type="nucleotide sequence ID" value="NZ_CP039396.1"/>
</dbReference>
<dbReference type="CDD" id="cd00093">
    <property type="entry name" value="HTH_XRE"/>
    <property type="match status" value="1"/>
</dbReference>
<dbReference type="InterPro" id="IPR001387">
    <property type="entry name" value="Cro/C1-type_HTH"/>
</dbReference>
<name>A0A4P7W4K1_9BACT</name>
<dbReference type="Pfam" id="PF13443">
    <property type="entry name" value="HTH_26"/>
    <property type="match status" value="1"/>
</dbReference>
<organism evidence="2 3">
    <name type="scientific">Duncaniella dubosii</name>
    <dbReference type="NCBI Taxonomy" id="2518971"/>
    <lineage>
        <taxon>Bacteria</taxon>
        <taxon>Pseudomonadati</taxon>
        <taxon>Bacteroidota</taxon>
        <taxon>Bacteroidia</taxon>
        <taxon>Bacteroidales</taxon>
        <taxon>Muribaculaceae</taxon>
        <taxon>Duncaniella</taxon>
    </lineage>
</organism>
<dbReference type="InterPro" id="IPR010982">
    <property type="entry name" value="Lambda_DNA-bd_dom_sf"/>
</dbReference>
<keyword evidence="3" id="KW-1185">Reference proteome</keyword>
<gene>
    <name evidence="2" type="ORF">E7747_12190</name>
</gene>
<feature type="domain" description="HTH cro/C1-type" evidence="1">
    <location>
        <begin position="7"/>
        <end position="61"/>
    </location>
</feature>
<protein>
    <submittedName>
        <fullName evidence="2">XRE family transcriptional regulator</fullName>
    </submittedName>
</protein>
<dbReference type="PROSITE" id="PS50943">
    <property type="entry name" value="HTH_CROC1"/>
    <property type="match status" value="1"/>
</dbReference>
<accession>A0A4P7W4K1</accession>
<proteinExistence type="predicted"/>